<dbReference type="PRINTS" id="PR00111">
    <property type="entry name" value="ABHYDROLASE"/>
</dbReference>
<comment type="caution">
    <text evidence="3">The sequence shown here is derived from an EMBL/GenBank/DDBJ whole genome shotgun (WGS) entry which is preliminary data.</text>
</comment>
<dbReference type="InterPro" id="IPR050266">
    <property type="entry name" value="AB_hydrolase_sf"/>
</dbReference>
<sequence>MMSAFPSLVPSRDTSLVVLSVATTLITSALVRRALDPPAERIIPSPRETLLPKLTKEEQGELPYPPGAFPGARDVESPYGTIRVYEWGPETGRKVLLIHGISTPCVSLGGLSNILTDQKRCRVILLDLFGRGYSDSPDLPHDARLYTTQILLAITSSPLPWTPDGFSIIGYSLGGGIAADFAAYFSHLVKGLALLAPAGLIRDDHFGWHTKLVYAGFVPRLLLERTVKKKLTDTKDPEIPPPSSSPSSSQEKDDGVGKRCLSVGDKVAGAVSKESENAAANEMRGISNPHFNSTPLSKGKAGLTVASAVRWQLEFNRGFVRSFVSSIRWASISGHAKTWGKLRDLRDGVKVVILVGRTDPVIVATELEEDAKAAIGQEKVEWRVMEGGHEFPITQPDAVVEEIDGVWKF</sequence>
<dbReference type="EMBL" id="MU251383">
    <property type="protein sequence ID" value="KAG9237606.1"/>
    <property type="molecule type" value="Genomic_DNA"/>
</dbReference>
<dbReference type="GO" id="GO:0046464">
    <property type="term" value="P:acylglycerol catabolic process"/>
    <property type="evidence" value="ECO:0007669"/>
    <property type="project" value="TreeGrafter"/>
</dbReference>
<dbReference type="GO" id="GO:0047372">
    <property type="term" value="F:monoacylglycerol lipase activity"/>
    <property type="evidence" value="ECO:0007669"/>
    <property type="project" value="TreeGrafter"/>
</dbReference>
<evidence type="ECO:0000256" key="1">
    <source>
        <dbReference type="SAM" id="MobiDB-lite"/>
    </source>
</evidence>
<dbReference type="Gene3D" id="3.40.50.1820">
    <property type="entry name" value="alpha/beta hydrolase"/>
    <property type="match status" value="1"/>
</dbReference>
<evidence type="ECO:0000313" key="3">
    <source>
        <dbReference type="EMBL" id="KAG9237606.1"/>
    </source>
</evidence>
<dbReference type="GO" id="GO:0016020">
    <property type="term" value="C:membrane"/>
    <property type="evidence" value="ECO:0007669"/>
    <property type="project" value="TreeGrafter"/>
</dbReference>
<evidence type="ECO:0000313" key="4">
    <source>
        <dbReference type="Proteomes" id="UP000824998"/>
    </source>
</evidence>
<dbReference type="InterPro" id="IPR000073">
    <property type="entry name" value="AB_hydrolase_1"/>
</dbReference>
<feature type="domain" description="AB hydrolase-1" evidence="2">
    <location>
        <begin position="95"/>
        <end position="393"/>
    </location>
</feature>
<dbReference type="PANTHER" id="PTHR43798:SF33">
    <property type="entry name" value="HYDROLASE, PUTATIVE (AFU_ORTHOLOGUE AFUA_2G14860)-RELATED"/>
    <property type="match status" value="1"/>
</dbReference>
<feature type="region of interest" description="Disordered" evidence="1">
    <location>
        <begin position="232"/>
        <end position="257"/>
    </location>
</feature>
<keyword evidence="4" id="KW-1185">Reference proteome</keyword>
<protein>
    <submittedName>
        <fullName evidence="3">Alpha/beta-hydrolase</fullName>
    </submittedName>
</protein>
<dbReference type="PANTHER" id="PTHR43798">
    <property type="entry name" value="MONOACYLGLYCEROL LIPASE"/>
    <property type="match status" value="1"/>
</dbReference>
<reference evidence="3" key="1">
    <citation type="journal article" date="2021" name="IMA Fungus">
        <title>Genomic characterization of three marine fungi, including Emericellopsis atlantica sp. nov. with signatures of a generalist lifestyle and marine biomass degradation.</title>
        <authorList>
            <person name="Hagestad O.C."/>
            <person name="Hou L."/>
            <person name="Andersen J.H."/>
            <person name="Hansen E.H."/>
            <person name="Altermark B."/>
            <person name="Li C."/>
            <person name="Kuhnert E."/>
            <person name="Cox R.J."/>
            <person name="Crous P.W."/>
            <person name="Spatafora J.W."/>
            <person name="Lail K."/>
            <person name="Amirebrahimi M."/>
            <person name="Lipzen A."/>
            <person name="Pangilinan J."/>
            <person name="Andreopoulos W."/>
            <person name="Hayes R.D."/>
            <person name="Ng V."/>
            <person name="Grigoriev I.V."/>
            <person name="Jackson S.A."/>
            <person name="Sutton T.D.S."/>
            <person name="Dobson A.D.W."/>
            <person name="Rama T."/>
        </authorList>
    </citation>
    <scope>NUCLEOTIDE SEQUENCE</scope>
    <source>
        <strain evidence="3">TRa018bII</strain>
    </source>
</reference>
<dbReference type="OrthoDB" id="408373at2759"/>
<accession>A0A9P7YQ09</accession>
<dbReference type="InterPro" id="IPR029058">
    <property type="entry name" value="AB_hydrolase_fold"/>
</dbReference>
<organism evidence="3 4">
    <name type="scientific">Amylocarpus encephaloides</name>
    <dbReference type="NCBI Taxonomy" id="45428"/>
    <lineage>
        <taxon>Eukaryota</taxon>
        <taxon>Fungi</taxon>
        <taxon>Dikarya</taxon>
        <taxon>Ascomycota</taxon>
        <taxon>Pezizomycotina</taxon>
        <taxon>Leotiomycetes</taxon>
        <taxon>Helotiales</taxon>
        <taxon>Helotiales incertae sedis</taxon>
        <taxon>Amylocarpus</taxon>
    </lineage>
</organism>
<dbReference type="AlphaFoldDB" id="A0A9P7YQ09"/>
<proteinExistence type="predicted"/>
<dbReference type="Proteomes" id="UP000824998">
    <property type="component" value="Unassembled WGS sequence"/>
</dbReference>
<gene>
    <name evidence="3" type="ORF">BJ875DRAFT_136712</name>
</gene>
<dbReference type="SUPFAM" id="SSF53474">
    <property type="entry name" value="alpha/beta-Hydrolases"/>
    <property type="match status" value="1"/>
</dbReference>
<dbReference type="Pfam" id="PF00561">
    <property type="entry name" value="Abhydrolase_1"/>
    <property type="match status" value="1"/>
</dbReference>
<name>A0A9P7YQ09_9HELO</name>
<evidence type="ECO:0000259" key="2">
    <source>
        <dbReference type="Pfam" id="PF00561"/>
    </source>
</evidence>